<evidence type="ECO:0000313" key="2">
    <source>
        <dbReference type="Proteomes" id="UP001150603"/>
    </source>
</evidence>
<keyword evidence="2" id="KW-1185">Reference proteome</keyword>
<gene>
    <name evidence="1" type="ORF">FBU59_006498</name>
</gene>
<evidence type="ECO:0000313" key="1">
    <source>
        <dbReference type="EMBL" id="KAJ1932061.1"/>
    </source>
</evidence>
<protein>
    <submittedName>
        <fullName evidence="1">Uncharacterized protein</fullName>
    </submittedName>
</protein>
<name>A0ACC1IZQ7_9FUNG</name>
<accession>A0ACC1IZQ7</accession>
<reference evidence="1" key="1">
    <citation type="submission" date="2022-07" db="EMBL/GenBank/DDBJ databases">
        <title>Phylogenomic reconstructions and comparative analyses of Kickxellomycotina fungi.</title>
        <authorList>
            <person name="Reynolds N.K."/>
            <person name="Stajich J.E."/>
            <person name="Barry K."/>
            <person name="Grigoriev I.V."/>
            <person name="Crous P."/>
            <person name="Smith M.E."/>
        </authorList>
    </citation>
    <scope>NUCLEOTIDE SEQUENCE</scope>
    <source>
        <strain evidence="1">NRRL 5244</strain>
    </source>
</reference>
<comment type="caution">
    <text evidence="1">The sequence shown here is derived from an EMBL/GenBank/DDBJ whole genome shotgun (WGS) entry which is preliminary data.</text>
</comment>
<proteinExistence type="predicted"/>
<dbReference type="EMBL" id="JANBPW010005704">
    <property type="protein sequence ID" value="KAJ1932061.1"/>
    <property type="molecule type" value="Genomic_DNA"/>
</dbReference>
<dbReference type="Proteomes" id="UP001150603">
    <property type="component" value="Unassembled WGS sequence"/>
</dbReference>
<organism evidence="1 2">
    <name type="scientific">Linderina macrospora</name>
    <dbReference type="NCBI Taxonomy" id="4868"/>
    <lineage>
        <taxon>Eukaryota</taxon>
        <taxon>Fungi</taxon>
        <taxon>Fungi incertae sedis</taxon>
        <taxon>Zoopagomycota</taxon>
        <taxon>Kickxellomycotina</taxon>
        <taxon>Kickxellomycetes</taxon>
        <taxon>Kickxellales</taxon>
        <taxon>Kickxellaceae</taxon>
        <taxon>Linderina</taxon>
    </lineage>
</organism>
<sequence>MFVKSAIASLMAVAFCSTAATANSDLEEFVKNFPTDEAGIESLFAAAINKEVADSLKNPQFLASLSAAYPTQSEMQQFIKGIPTDPAGVDSMLKSYNDEHASRMKDPAYAKSVSAAIKSAVDKLPNGATSTKPLAVAAAAVAAAAIAFF</sequence>